<reference evidence="3" key="1">
    <citation type="submission" date="2015-09" db="EMBL/GenBank/DDBJ databases">
        <authorList>
            <person name="Wibberg D."/>
        </authorList>
    </citation>
    <scope>NUCLEOTIDE SEQUENCE [LARGE SCALE GENOMIC DNA]</scope>
    <source>
        <strain evidence="3">SD1D</strain>
    </source>
</reference>
<dbReference type="EMBL" id="LN879430">
    <property type="protein sequence ID" value="CUH91926.1"/>
    <property type="molecule type" value="Genomic_DNA"/>
</dbReference>
<name>A0A0K8J2R1_9FIRM</name>
<dbReference type="Proteomes" id="UP000196053">
    <property type="component" value="Chromosome I"/>
</dbReference>
<accession>A0A0K8J2R1</accession>
<dbReference type="KEGG" id="hsd:SD1D_0373"/>
<dbReference type="AlphaFoldDB" id="A0A0K8J2R1"/>
<dbReference type="OrthoDB" id="9798495at2"/>
<protein>
    <recommendedName>
        <fullName evidence="4">Flagellar protein FliT</fullName>
    </recommendedName>
</protein>
<sequence length="164" mass="19204">MELNDNNKKTYIQIIIDSLNKKYKVLNEVMQITSRQKAIIDADSFDEGLFMETISLKQEQIDKLSELDRGFELVYDRIREDLKTNSKEYQSEITSLKELVTKITDLNIKLQALEKSNKPKLESRLANKRQSIKKSRLSNQTVTNYYKTMSGGQEAQSYFYDKKN</sequence>
<gene>
    <name evidence="2" type="ORF">SD1D_0373</name>
</gene>
<proteinExistence type="predicted"/>
<evidence type="ECO:0000313" key="3">
    <source>
        <dbReference type="Proteomes" id="UP000196053"/>
    </source>
</evidence>
<organism evidence="2 3">
    <name type="scientific">Herbinix luporum</name>
    <dbReference type="NCBI Taxonomy" id="1679721"/>
    <lineage>
        <taxon>Bacteria</taxon>
        <taxon>Bacillati</taxon>
        <taxon>Bacillota</taxon>
        <taxon>Clostridia</taxon>
        <taxon>Lachnospirales</taxon>
        <taxon>Lachnospiraceae</taxon>
        <taxon>Herbinix</taxon>
    </lineage>
</organism>
<evidence type="ECO:0008006" key="4">
    <source>
        <dbReference type="Google" id="ProtNLM"/>
    </source>
</evidence>
<keyword evidence="1" id="KW-0175">Coiled coil</keyword>
<evidence type="ECO:0000313" key="2">
    <source>
        <dbReference type="EMBL" id="CUH91926.1"/>
    </source>
</evidence>
<dbReference type="RefSeq" id="WP_058257349.1">
    <property type="nucleotide sequence ID" value="NZ_LN879430.1"/>
</dbReference>
<feature type="coiled-coil region" evidence="1">
    <location>
        <begin position="79"/>
        <end position="116"/>
    </location>
</feature>
<keyword evidence="3" id="KW-1185">Reference proteome</keyword>
<evidence type="ECO:0000256" key="1">
    <source>
        <dbReference type="SAM" id="Coils"/>
    </source>
</evidence>